<comment type="cofactor">
    <cofactor evidence="1 5">
        <name>pyridoxal 5'-phosphate</name>
        <dbReference type="ChEBI" id="CHEBI:597326"/>
    </cofactor>
</comment>
<dbReference type="InterPro" id="IPR001597">
    <property type="entry name" value="ArAA_b-elim_lyase/Thr_aldolase"/>
</dbReference>
<dbReference type="EMBL" id="CP038141">
    <property type="protein sequence ID" value="QDH17062.1"/>
    <property type="molecule type" value="Genomic_DNA"/>
</dbReference>
<dbReference type="Gene3D" id="3.40.640.10">
    <property type="entry name" value="Type I PLP-dependent aspartate aminotransferase-like (Major domain)"/>
    <property type="match status" value="1"/>
</dbReference>
<dbReference type="Gene3D" id="3.90.1150.10">
    <property type="entry name" value="Aspartate Aminotransferase, domain 1"/>
    <property type="match status" value="1"/>
</dbReference>
<comment type="function">
    <text evidence="5">Catalyzes the cleavage of L-allo-threonine and L-threonine to glycine and acetaldehyde.</text>
</comment>
<dbReference type="Proteomes" id="UP000316313">
    <property type="component" value="Chromosome"/>
</dbReference>
<dbReference type="KEGG" id="ssam:E3D00_05400"/>
<organism evidence="7 8">
    <name type="scientific">Swingsia samuiensis</name>
    <dbReference type="NCBI Taxonomy" id="1293412"/>
    <lineage>
        <taxon>Bacteria</taxon>
        <taxon>Pseudomonadati</taxon>
        <taxon>Pseudomonadota</taxon>
        <taxon>Alphaproteobacteria</taxon>
        <taxon>Acetobacterales</taxon>
        <taxon>Acetobacteraceae</taxon>
        <taxon>Swingsia</taxon>
    </lineage>
</organism>
<evidence type="ECO:0000259" key="6">
    <source>
        <dbReference type="Pfam" id="PF01212"/>
    </source>
</evidence>
<dbReference type="GO" id="GO:0008732">
    <property type="term" value="F:L-allo-threonine aldolase activity"/>
    <property type="evidence" value="ECO:0007669"/>
    <property type="project" value="RHEA"/>
</dbReference>
<comment type="catalytic activity">
    <reaction evidence="5">
        <text>L-threonine = acetaldehyde + glycine</text>
        <dbReference type="Rhea" id="RHEA:19625"/>
        <dbReference type="ChEBI" id="CHEBI:15343"/>
        <dbReference type="ChEBI" id="CHEBI:57305"/>
        <dbReference type="ChEBI" id="CHEBI:57926"/>
        <dbReference type="EC" id="4.1.2.48"/>
    </reaction>
</comment>
<dbReference type="RefSeq" id="WP_141460638.1">
    <property type="nucleotide sequence ID" value="NZ_CP038141.1"/>
</dbReference>
<evidence type="ECO:0000313" key="8">
    <source>
        <dbReference type="Proteomes" id="UP000316313"/>
    </source>
</evidence>
<dbReference type="GO" id="GO:0006567">
    <property type="term" value="P:L-threonine catabolic process"/>
    <property type="evidence" value="ECO:0007669"/>
    <property type="project" value="UniProtKB-UniRule"/>
</dbReference>
<feature type="domain" description="Aromatic amino acid beta-eliminating lyase/threonine aldolase" evidence="6">
    <location>
        <begin position="37"/>
        <end position="330"/>
    </location>
</feature>
<evidence type="ECO:0000256" key="2">
    <source>
        <dbReference type="ARBA" id="ARBA00006966"/>
    </source>
</evidence>
<dbReference type="PIRSF" id="PIRSF038940">
    <property type="entry name" value="Low_specificity_LTA"/>
    <property type="match status" value="1"/>
</dbReference>
<evidence type="ECO:0000313" key="7">
    <source>
        <dbReference type="EMBL" id="QDH17062.1"/>
    </source>
</evidence>
<dbReference type="EC" id="4.1.2.48" evidence="5"/>
<keyword evidence="5" id="KW-0456">Lyase</keyword>
<evidence type="ECO:0000256" key="1">
    <source>
        <dbReference type="ARBA" id="ARBA00001933"/>
    </source>
</evidence>
<sequence>MGSPDGNKLNLQLGFNTVRDHRMYKDNFVLEEIRKNFASDNVTPACPEVMSAIIAANDQNVASYGADELSLSLDHHFGKTFETEVAVFPIATGTAANSIALSALVKPYAAIVCDQSAHIHTDEGGAPEFFTHGAKLICIPSADGRVPADALPALFESNAQKDVLAPPIQALSITQANEWGLVYDLNTLTELSKISHDHNAYVHMDGARIGNALAHLHCSPADITWKAGIDVLSFGGTKNGAMAADAVVFFLNERTRPLIEDFRRRLKRSGHLWSKHRYLSTQLLALLHDNVWIKNATHANAMAQRIAEGLRKHAAAQMPYERQSNEVFVILPELMVQNLQEAGFHFYHWPTPEGVSGQLVRFVTSFYTRPEDVDALLAEISS</sequence>
<dbReference type="InterPro" id="IPR015422">
    <property type="entry name" value="PyrdxlP-dep_Trfase_small"/>
</dbReference>
<dbReference type="OrthoDB" id="9774495at2"/>
<gene>
    <name evidence="7" type="ORF">E3D00_05400</name>
</gene>
<dbReference type="PANTHER" id="PTHR48097:SF5">
    <property type="entry name" value="LOW SPECIFICITY L-THREONINE ALDOLASE"/>
    <property type="match status" value="1"/>
</dbReference>
<dbReference type="PANTHER" id="PTHR48097">
    <property type="entry name" value="L-THREONINE ALDOLASE-RELATED"/>
    <property type="match status" value="1"/>
</dbReference>
<keyword evidence="4 5" id="KW-0663">Pyridoxal phosphate</keyword>
<dbReference type="AlphaFoldDB" id="A0A4Y6UHS7"/>
<accession>A0A4Y6UHS7</accession>
<evidence type="ECO:0000256" key="4">
    <source>
        <dbReference type="ARBA" id="ARBA00022898"/>
    </source>
</evidence>
<dbReference type="SUPFAM" id="SSF53383">
    <property type="entry name" value="PLP-dependent transferases"/>
    <property type="match status" value="1"/>
</dbReference>
<comment type="subunit">
    <text evidence="3">Homotetramer.</text>
</comment>
<comment type="catalytic activity">
    <reaction evidence="5">
        <text>L-allo-threonine = acetaldehyde + glycine</text>
        <dbReference type="Rhea" id="RHEA:26209"/>
        <dbReference type="ChEBI" id="CHEBI:15343"/>
        <dbReference type="ChEBI" id="CHEBI:57305"/>
        <dbReference type="ChEBI" id="CHEBI:58585"/>
        <dbReference type="EC" id="4.1.2.48"/>
    </reaction>
</comment>
<evidence type="ECO:0000256" key="5">
    <source>
        <dbReference type="PIRNR" id="PIRNR038940"/>
    </source>
</evidence>
<keyword evidence="8" id="KW-1185">Reference proteome</keyword>
<proteinExistence type="inferred from homology"/>
<comment type="similarity">
    <text evidence="2 5">Belongs to the threonine aldolase family.</text>
</comment>
<evidence type="ECO:0000256" key="3">
    <source>
        <dbReference type="ARBA" id="ARBA00011881"/>
    </source>
</evidence>
<dbReference type="Pfam" id="PF01212">
    <property type="entry name" value="Beta_elim_lyase"/>
    <property type="match status" value="1"/>
</dbReference>
<dbReference type="InterPro" id="IPR015421">
    <property type="entry name" value="PyrdxlP-dep_Trfase_major"/>
</dbReference>
<reference evidence="7 8" key="1">
    <citation type="submission" date="2019-03" db="EMBL/GenBank/DDBJ databases">
        <title>The complete genome sequence of Swingsia samuiensis NBRC107927(T).</title>
        <authorList>
            <person name="Chua K.-O."/>
            <person name="Chan K.-G."/>
            <person name="See-Too W.-S."/>
        </authorList>
    </citation>
    <scope>NUCLEOTIDE SEQUENCE [LARGE SCALE GENOMIC DNA]</scope>
    <source>
        <strain evidence="7 8">AH83</strain>
    </source>
</reference>
<dbReference type="InterPro" id="IPR026273">
    <property type="entry name" value="Low_specificity_L-TA_bact"/>
</dbReference>
<dbReference type="InterPro" id="IPR015424">
    <property type="entry name" value="PyrdxlP-dep_Trfase"/>
</dbReference>
<protein>
    <recommendedName>
        <fullName evidence="5">L-threonine aldolase</fullName>
        <ecNumber evidence="5">4.1.2.48</ecNumber>
    </recommendedName>
</protein>
<name>A0A4Y6UHS7_9PROT</name>